<reference evidence="1 2" key="1">
    <citation type="journal article" date="2022" name="New Phytol.">
        <title>Ecological generalism drives hyperdiversity of secondary metabolite gene clusters in xylarialean endophytes.</title>
        <authorList>
            <person name="Franco M.E.E."/>
            <person name="Wisecaver J.H."/>
            <person name="Arnold A.E."/>
            <person name="Ju Y.M."/>
            <person name="Slot J.C."/>
            <person name="Ahrendt S."/>
            <person name="Moore L.P."/>
            <person name="Eastman K.E."/>
            <person name="Scott K."/>
            <person name="Konkel Z."/>
            <person name="Mondo S.J."/>
            <person name="Kuo A."/>
            <person name="Hayes R.D."/>
            <person name="Haridas S."/>
            <person name="Andreopoulos B."/>
            <person name="Riley R."/>
            <person name="LaButti K."/>
            <person name="Pangilinan J."/>
            <person name="Lipzen A."/>
            <person name="Amirebrahimi M."/>
            <person name="Yan J."/>
            <person name="Adam C."/>
            <person name="Keymanesh K."/>
            <person name="Ng V."/>
            <person name="Louie K."/>
            <person name="Northen T."/>
            <person name="Drula E."/>
            <person name="Henrissat B."/>
            <person name="Hsieh H.M."/>
            <person name="Youens-Clark K."/>
            <person name="Lutzoni F."/>
            <person name="Miadlikowska J."/>
            <person name="Eastwood D.C."/>
            <person name="Hamelin R.C."/>
            <person name="Grigoriev I.V."/>
            <person name="U'Ren J.M."/>
        </authorList>
    </citation>
    <scope>NUCLEOTIDE SEQUENCE [LARGE SCALE GENOMIC DNA]</scope>
    <source>
        <strain evidence="1 2">ER1909</strain>
    </source>
</reference>
<name>A0ACC0D4V8_9PEZI</name>
<sequence length="292" mass="31508">MATPRLARPPTCLDCLRRLARPTTSSSHLSLAFPSLTQTRGVKTTKAEEEDLQGIPVRLLRDIQGFGRKHAIIRVKPGRMRNFWFPKSLAEYMTRQRFQELGLTASAIGVRDRTFGMKLQLEEEGDGTTVFAEDGPLGTRKSKKDTLTLPPQETLALLQTLLPATLTFARKPIATPPPTTPRSPSLAANASTSASISAEPTPAPTATSEPPPSVAIFGSVSTGDVLATVKEYLLEADPSQGGRVALEAESVTILGLDAGDDRVKRLGSFEVLISAGRDLEPVRREVKVVAEE</sequence>
<proteinExistence type="predicted"/>
<dbReference type="EMBL" id="MU394305">
    <property type="protein sequence ID" value="KAI6087782.1"/>
    <property type="molecule type" value="Genomic_DNA"/>
</dbReference>
<dbReference type="Proteomes" id="UP001497680">
    <property type="component" value="Unassembled WGS sequence"/>
</dbReference>
<gene>
    <name evidence="1" type="ORF">F4821DRAFT_235205</name>
</gene>
<organism evidence="1 2">
    <name type="scientific">Hypoxylon rubiginosum</name>
    <dbReference type="NCBI Taxonomy" id="110542"/>
    <lineage>
        <taxon>Eukaryota</taxon>
        <taxon>Fungi</taxon>
        <taxon>Dikarya</taxon>
        <taxon>Ascomycota</taxon>
        <taxon>Pezizomycotina</taxon>
        <taxon>Sordariomycetes</taxon>
        <taxon>Xylariomycetidae</taxon>
        <taxon>Xylariales</taxon>
        <taxon>Hypoxylaceae</taxon>
        <taxon>Hypoxylon</taxon>
    </lineage>
</organism>
<evidence type="ECO:0000313" key="1">
    <source>
        <dbReference type="EMBL" id="KAI6087782.1"/>
    </source>
</evidence>
<comment type="caution">
    <text evidence="1">The sequence shown here is derived from an EMBL/GenBank/DDBJ whole genome shotgun (WGS) entry which is preliminary data.</text>
</comment>
<accession>A0ACC0D4V8</accession>
<keyword evidence="2" id="KW-1185">Reference proteome</keyword>
<protein>
    <submittedName>
        <fullName evidence="1">Uncharacterized protein</fullName>
    </submittedName>
</protein>
<evidence type="ECO:0000313" key="2">
    <source>
        <dbReference type="Proteomes" id="UP001497680"/>
    </source>
</evidence>